<evidence type="ECO:0000256" key="1">
    <source>
        <dbReference type="SAM" id="MobiDB-lite"/>
    </source>
</evidence>
<proteinExistence type="predicted"/>
<comment type="caution">
    <text evidence="2">The sequence shown here is derived from an EMBL/GenBank/DDBJ whole genome shotgun (WGS) entry which is preliminary data.</text>
</comment>
<name>A0ABD0L8Z1_9CAEN</name>
<evidence type="ECO:0000313" key="3">
    <source>
        <dbReference type="Proteomes" id="UP001519460"/>
    </source>
</evidence>
<keyword evidence="3" id="KW-1185">Reference proteome</keyword>
<organism evidence="2 3">
    <name type="scientific">Batillaria attramentaria</name>
    <dbReference type="NCBI Taxonomy" id="370345"/>
    <lineage>
        <taxon>Eukaryota</taxon>
        <taxon>Metazoa</taxon>
        <taxon>Spiralia</taxon>
        <taxon>Lophotrochozoa</taxon>
        <taxon>Mollusca</taxon>
        <taxon>Gastropoda</taxon>
        <taxon>Caenogastropoda</taxon>
        <taxon>Sorbeoconcha</taxon>
        <taxon>Cerithioidea</taxon>
        <taxon>Batillariidae</taxon>
        <taxon>Batillaria</taxon>
    </lineage>
</organism>
<gene>
    <name evidence="2" type="ORF">BaRGS_00012822</name>
</gene>
<reference evidence="2 3" key="1">
    <citation type="journal article" date="2023" name="Sci. Data">
        <title>Genome assembly of the Korean intertidal mud-creeper Batillaria attramentaria.</title>
        <authorList>
            <person name="Patra A.K."/>
            <person name="Ho P.T."/>
            <person name="Jun S."/>
            <person name="Lee S.J."/>
            <person name="Kim Y."/>
            <person name="Won Y.J."/>
        </authorList>
    </citation>
    <scope>NUCLEOTIDE SEQUENCE [LARGE SCALE GENOMIC DNA]</scope>
    <source>
        <strain evidence="2">Wonlab-2016</strain>
    </source>
</reference>
<feature type="region of interest" description="Disordered" evidence="1">
    <location>
        <begin position="26"/>
        <end position="79"/>
    </location>
</feature>
<accession>A0ABD0L8Z1</accession>
<dbReference type="Proteomes" id="UP001519460">
    <property type="component" value="Unassembled WGS sequence"/>
</dbReference>
<protein>
    <submittedName>
        <fullName evidence="2">Uncharacterized protein</fullName>
    </submittedName>
</protein>
<dbReference type="EMBL" id="JACVVK020000071">
    <property type="protein sequence ID" value="KAK7495832.1"/>
    <property type="molecule type" value="Genomic_DNA"/>
</dbReference>
<dbReference type="AlphaFoldDB" id="A0ABD0L8Z1"/>
<sequence>MAAIPTLPTTSSAPATVSLGYCRYNHVSPRHSNSSPRSASSHSSGVGREAAATPSVRFGGSSGGCCSSGSNRASTAGGS</sequence>
<evidence type="ECO:0000313" key="2">
    <source>
        <dbReference type="EMBL" id="KAK7495832.1"/>
    </source>
</evidence>
<feature type="compositionally biased region" description="Low complexity" evidence="1">
    <location>
        <begin position="26"/>
        <end position="48"/>
    </location>
</feature>